<proteinExistence type="predicted"/>
<evidence type="ECO:0000313" key="1">
    <source>
        <dbReference type="EMBL" id="EEN50047.1"/>
    </source>
</evidence>
<sequence length="200" mass="22367">MEGIIKNQRDNHHQHHAEHVGVEAFVVVNSKSVTKTDSVADGFIARTGALYCYQLPHTSCIATAMVFIEYHLMQDRQMNKKDLSPAFLKAFKKYEEFVWELEDDNPVGGWNARANGCCVGTHKRCCRSTCATPMGHPAQRPHQRALETMTHKVAKKGDGAVVPCKLHLQMRNRETAVEVLRAAFESDLKLGPLEGHPGHP</sequence>
<accession>C3ZB10</accession>
<protein>
    <submittedName>
        <fullName evidence="1">Uncharacterized protein</fullName>
    </submittedName>
</protein>
<name>C3ZB10_BRAFL</name>
<organism>
    <name type="scientific">Branchiostoma floridae</name>
    <name type="common">Florida lancelet</name>
    <name type="synonym">Amphioxus</name>
    <dbReference type="NCBI Taxonomy" id="7739"/>
    <lineage>
        <taxon>Eukaryota</taxon>
        <taxon>Metazoa</taxon>
        <taxon>Chordata</taxon>
        <taxon>Cephalochordata</taxon>
        <taxon>Leptocardii</taxon>
        <taxon>Amphioxiformes</taxon>
        <taxon>Branchiostomatidae</taxon>
        <taxon>Branchiostoma</taxon>
    </lineage>
</organism>
<dbReference type="InParanoid" id="C3ZB10"/>
<reference evidence="1" key="1">
    <citation type="journal article" date="2008" name="Nature">
        <title>The amphioxus genome and the evolution of the chordate karyotype.</title>
        <authorList>
            <consortium name="US DOE Joint Genome Institute (JGI-PGF)"/>
            <person name="Putnam N.H."/>
            <person name="Butts T."/>
            <person name="Ferrier D.E.K."/>
            <person name="Furlong R.F."/>
            <person name="Hellsten U."/>
            <person name="Kawashima T."/>
            <person name="Robinson-Rechavi M."/>
            <person name="Shoguchi E."/>
            <person name="Terry A."/>
            <person name="Yu J.-K."/>
            <person name="Benito-Gutierrez E.L."/>
            <person name="Dubchak I."/>
            <person name="Garcia-Fernandez J."/>
            <person name="Gibson-Brown J.J."/>
            <person name="Grigoriev I.V."/>
            <person name="Horton A.C."/>
            <person name="de Jong P.J."/>
            <person name="Jurka J."/>
            <person name="Kapitonov V.V."/>
            <person name="Kohara Y."/>
            <person name="Kuroki Y."/>
            <person name="Lindquist E."/>
            <person name="Lucas S."/>
            <person name="Osoegawa K."/>
            <person name="Pennacchio L.A."/>
            <person name="Salamov A.A."/>
            <person name="Satou Y."/>
            <person name="Sauka-Spengler T."/>
            <person name="Schmutz J."/>
            <person name="Shin-I T."/>
            <person name="Toyoda A."/>
            <person name="Bronner-Fraser M."/>
            <person name="Fujiyama A."/>
            <person name="Holland L.Z."/>
            <person name="Holland P.W.H."/>
            <person name="Satoh N."/>
            <person name="Rokhsar D.S."/>
        </authorList>
    </citation>
    <scope>NUCLEOTIDE SEQUENCE [LARGE SCALE GENOMIC DNA]</scope>
    <source>
        <strain evidence="1">S238N-H82</strain>
        <tissue evidence="1">Testes</tissue>
    </source>
</reference>
<dbReference type="EMBL" id="GG666603">
    <property type="protein sequence ID" value="EEN50047.1"/>
    <property type="molecule type" value="Genomic_DNA"/>
</dbReference>
<gene>
    <name evidence="1" type="ORF">BRAFLDRAFT_68524</name>
</gene>
<dbReference type="AlphaFoldDB" id="C3ZB10"/>